<organism evidence="1 2">
    <name type="scientific">Fictibacillus fluitans</name>
    <dbReference type="NCBI Taxonomy" id="3058422"/>
    <lineage>
        <taxon>Bacteria</taxon>
        <taxon>Bacillati</taxon>
        <taxon>Bacillota</taxon>
        <taxon>Bacilli</taxon>
        <taxon>Bacillales</taxon>
        <taxon>Fictibacillaceae</taxon>
        <taxon>Fictibacillus</taxon>
    </lineage>
</organism>
<comment type="caution">
    <text evidence="1">The sequence shown here is derived from an EMBL/GenBank/DDBJ whole genome shotgun (WGS) entry which is preliminary data.</text>
</comment>
<dbReference type="RefSeq" id="WP_301166395.1">
    <property type="nucleotide sequence ID" value="NZ_JAUHTR010000006.1"/>
</dbReference>
<reference evidence="1" key="1">
    <citation type="submission" date="2023-07" db="EMBL/GenBank/DDBJ databases">
        <title>Fictibacillus sp. isolated from freshwater pond.</title>
        <authorList>
            <person name="Kirdat K."/>
            <person name="Bhat A."/>
            <person name="Mourya A."/>
            <person name="Yadav A."/>
        </authorList>
    </citation>
    <scope>NUCLEOTIDE SEQUENCE</scope>
    <source>
        <strain evidence="1">NE201</strain>
    </source>
</reference>
<evidence type="ECO:0000313" key="2">
    <source>
        <dbReference type="Proteomes" id="UP001172721"/>
    </source>
</evidence>
<dbReference type="EMBL" id="JAUHTR010000006">
    <property type="protein sequence ID" value="MDN4525356.1"/>
    <property type="molecule type" value="Genomic_DNA"/>
</dbReference>
<proteinExistence type="predicted"/>
<evidence type="ECO:0000313" key="1">
    <source>
        <dbReference type="EMBL" id="MDN4525356.1"/>
    </source>
</evidence>
<protein>
    <submittedName>
        <fullName evidence="1">Uncharacterized protein</fullName>
    </submittedName>
</protein>
<name>A0ABT8HX46_9BACL</name>
<gene>
    <name evidence="1" type="ORF">QYB97_12760</name>
</gene>
<accession>A0ABT8HX46</accession>
<sequence length="147" mass="16908">MSVQISKHHLAFVEAAREAFEQNPVLETFQHPDYSYIALRMGEDRDCIEILEVHDCIANFVQQMDPAPGPRYEVRVFAQMMENQLRANDHKTGWKKEKVEFLCQELSRNYTALAIAIKEGDRTEVVNRCANIANFSMMIGDNEGTKL</sequence>
<keyword evidence="2" id="KW-1185">Reference proteome</keyword>
<dbReference type="Proteomes" id="UP001172721">
    <property type="component" value="Unassembled WGS sequence"/>
</dbReference>